<organism evidence="1 2">
    <name type="scientific">Rhodococcus qingshengii</name>
    <dbReference type="NCBI Taxonomy" id="334542"/>
    <lineage>
        <taxon>Bacteria</taxon>
        <taxon>Bacillati</taxon>
        <taxon>Actinomycetota</taxon>
        <taxon>Actinomycetes</taxon>
        <taxon>Mycobacteriales</taxon>
        <taxon>Nocardiaceae</taxon>
        <taxon>Rhodococcus</taxon>
        <taxon>Rhodococcus erythropolis group</taxon>
    </lineage>
</organism>
<accession>A0A2A5JAC2</accession>
<protein>
    <recommendedName>
        <fullName evidence="3">Lipoprotein</fullName>
    </recommendedName>
</protein>
<evidence type="ECO:0000313" key="2">
    <source>
        <dbReference type="Proteomes" id="UP000230886"/>
    </source>
</evidence>
<dbReference type="EMBL" id="NOVD01000008">
    <property type="protein sequence ID" value="PCK26544.1"/>
    <property type="molecule type" value="Genomic_DNA"/>
</dbReference>
<gene>
    <name evidence="1" type="ORF">CHR55_14240</name>
</gene>
<dbReference type="PROSITE" id="PS51257">
    <property type="entry name" value="PROKAR_LIPOPROTEIN"/>
    <property type="match status" value="1"/>
</dbReference>
<proteinExistence type="predicted"/>
<dbReference type="AlphaFoldDB" id="A0A2A5JAC2"/>
<comment type="caution">
    <text evidence="1">The sequence shown here is derived from an EMBL/GenBank/DDBJ whole genome shotgun (WGS) entry which is preliminary data.</text>
</comment>
<name>A0A2A5JAC2_RHOSG</name>
<evidence type="ECO:0008006" key="3">
    <source>
        <dbReference type="Google" id="ProtNLM"/>
    </source>
</evidence>
<dbReference type="Proteomes" id="UP000230886">
    <property type="component" value="Unassembled WGS sequence"/>
</dbReference>
<evidence type="ECO:0000313" key="1">
    <source>
        <dbReference type="EMBL" id="PCK26544.1"/>
    </source>
</evidence>
<sequence length="96" mass="10147">MKRIMIAIAAPFVLMLTSCDGDVGDAEPHELAFTCDDAHAYLEVFGTVEAALARLQSPGWNDVPELVGSASAWAAFTPQQQTAIVNSLHAASRGTC</sequence>
<reference evidence="1 2" key="1">
    <citation type="submission" date="2017-07" db="EMBL/GenBank/DDBJ databases">
        <title>Draft sequence of Rhodococcus enclensis 23b-28.</title>
        <authorList>
            <person name="Besaury L."/>
            <person name="Sancelme M."/>
            <person name="Amato P."/>
            <person name="Lallement A."/>
            <person name="Delort A.-M."/>
        </authorList>
    </citation>
    <scope>NUCLEOTIDE SEQUENCE [LARGE SCALE GENOMIC DNA]</scope>
    <source>
        <strain evidence="1 2">23b-28</strain>
    </source>
</reference>